<dbReference type="PANTHER" id="PTHR35024">
    <property type="entry name" value="HYPOTHETICAL CYTOSOLIC PROTEIN"/>
    <property type="match status" value="1"/>
</dbReference>
<keyword evidence="3" id="KW-1185">Reference proteome</keyword>
<organism evidence="2 3">
    <name type="scientific">Vibrio cortegadensis</name>
    <dbReference type="NCBI Taxonomy" id="1328770"/>
    <lineage>
        <taxon>Bacteria</taxon>
        <taxon>Pseudomonadati</taxon>
        <taxon>Pseudomonadota</taxon>
        <taxon>Gammaproteobacteria</taxon>
        <taxon>Vibrionales</taxon>
        <taxon>Vibrionaceae</taxon>
        <taxon>Vibrio</taxon>
    </lineage>
</organism>
<gene>
    <name evidence="2" type="ORF">ACED38_04700</name>
</gene>
<evidence type="ECO:0000313" key="3">
    <source>
        <dbReference type="Proteomes" id="UP001569153"/>
    </source>
</evidence>
<sequence>MGIFSKQSRAQSQRSATTLIAKGCAISGQFKLESDIQVDGEIEGEIHVAKTLVISQAGCIRGEIFADKVIVNGSLDGICHANSVEVLSQGQVSGTIYSDNLSIEQGGKFSGTTHPASSNQVVELKEMQAGKCDDPEILAQVNQ</sequence>
<evidence type="ECO:0000313" key="2">
    <source>
        <dbReference type="EMBL" id="MEZ8194186.1"/>
    </source>
</evidence>
<dbReference type="Proteomes" id="UP001569153">
    <property type="component" value="Unassembled WGS sequence"/>
</dbReference>
<reference evidence="2 3" key="1">
    <citation type="submission" date="2024-06" db="EMBL/GenBank/DDBJ databases">
        <authorList>
            <person name="Steensen K."/>
            <person name="Seneca J."/>
            <person name="Bartlau N."/>
            <person name="Yu A.X."/>
            <person name="Polz M.F."/>
        </authorList>
    </citation>
    <scope>NUCLEOTIDE SEQUENCE [LARGE SCALE GENOMIC DNA]</scope>
    <source>
        <strain evidence="2 3">FF146</strain>
    </source>
</reference>
<proteinExistence type="inferred from homology"/>
<dbReference type="Pfam" id="PF04519">
    <property type="entry name" value="Bactofilin"/>
    <property type="match status" value="1"/>
</dbReference>
<comment type="caution">
    <text evidence="2">The sequence shown here is derived from an EMBL/GenBank/DDBJ whole genome shotgun (WGS) entry which is preliminary data.</text>
</comment>
<name>A0ABV4M377_9VIBR</name>
<dbReference type="InterPro" id="IPR007607">
    <property type="entry name" value="BacA/B"/>
</dbReference>
<protein>
    <submittedName>
        <fullName evidence="2">Polymer-forming cytoskeletal protein</fullName>
    </submittedName>
</protein>
<accession>A0ABV4M377</accession>
<evidence type="ECO:0000256" key="1">
    <source>
        <dbReference type="ARBA" id="ARBA00044755"/>
    </source>
</evidence>
<dbReference type="EMBL" id="JBGOOT010000002">
    <property type="protein sequence ID" value="MEZ8194186.1"/>
    <property type="molecule type" value="Genomic_DNA"/>
</dbReference>
<comment type="similarity">
    <text evidence="1">Belongs to the bactofilin family.</text>
</comment>
<dbReference type="PANTHER" id="PTHR35024:SF4">
    <property type="entry name" value="POLYMER-FORMING CYTOSKELETAL PROTEIN"/>
    <property type="match status" value="1"/>
</dbReference>
<dbReference type="RefSeq" id="WP_136995035.1">
    <property type="nucleotide sequence ID" value="NZ_AP025473.1"/>
</dbReference>